<feature type="region of interest" description="Disordered" evidence="1">
    <location>
        <begin position="126"/>
        <end position="152"/>
    </location>
</feature>
<dbReference type="InterPro" id="IPR003731">
    <property type="entry name" value="Di-Nase_FeMo-co_biosynth"/>
</dbReference>
<gene>
    <name evidence="3" type="ORF">Dthio_PD2818</name>
</gene>
<feature type="domain" description="Dinitrogenase iron-molybdenum cofactor biosynthesis" evidence="2">
    <location>
        <begin position="10"/>
        <end position="95"/>
    </location>
</feature>
<proteinExistence type="predicted"/>
<dbReference type="Gene3D" id="3.30.420.130">
    <property type="entry name" value="Dinitrogenase iron-molybdenum cofactor biosynthesis domain"/>
    <property type="match status" value="1"/>
</dbReference>
<dbReference type="RefSeq" id="WP_008868534.1">
    <property type="nucleotide sequence ID" value="NZ_ACJN02000001.1"/>
</dbReference>
<dbReference type="Pfam" id="PF02579">
    <property type="entry name" value="Nitro_FeMo-Co"/>
    <property type="match status" value="1"/>
</dbReference>
<sequence>MKAAVSTWQDRVAPVFDVSNTIVVVDIESGAVSNRWSEYLDENDSSAKILRLAGLKIDMLVCGAISKSLCHLIAASGITVVPFVSGRVNEVIQALMDDRLNEERFDMPGRRKCFFNPEKCSFKKKEAHMPGRGKSGQGAGQPGGCAGKTGPGRGQGGGMNTSGFCACPQCGHKVEHVKGHPCYEQTCPSCGAAMSRG</sequence>
<protein>
    <recommendedName>
        <fullName evidence="2">Dinitrogenase iron-molybdenum cofactor biosynthesis domain-containing protein</fullName>
    </recommendedName>
</protein>
<evidence type="ECO:0000313" key="3">
    <source>
        <dbReference type="EMBL" id="EFI35402.1"/>
    </source>
</evidence>
<comment type="caution">
    <text evidence="3">The sequence shown here is derived from an EMBL/GenBank/DDBJ whole genome shotgun (WGS) entry which is preliminary data.</text>
</comment>
<reference evidence="3" key="1">
    <citation type="submission" date="2010-05" db="EMBL/GenBank/DDBJ databases">
        <title>The draft genome of Desulfonatronospira thiodismutans ASO3-1.</title>
        <authorList>
            <consortium name="US DOE Joint Genome Institute (JGI-PGF)"/>
            <person name="Lucas S."/>
            <person name="Copeland A."/>
            <person name="Lapidus A."/>
            <person name="Cheng J.-F."/>
            <person name="Bruce D."/>
            <person name="Goodwin L."/>
            <person name="Pitluck S."/>
            <person name="Chertkov O."/>
            <person name="Brettin T."/>
            <person name="Detter J.C."/>
            <person name="Han C."/>
            <person name="Land M.L."/>
            <person name="Hauser L."/>
            <person name="Kyrpides N."/>
            <person name="Mikhailova N."/>
            <person name="Muyzer G."/>
            <person name="Woyke T."/>
        </authorList>
    </citation>
    <scope>NUCLEOTIDE SEQUENCE [LARGE SCALE GENOMIC DNA]</scope>
    <source>
        <strain evidence="3">ASO3-1</strain>
    </source>
</reference>
<accession>D6SL41</accession>
<organism evidence="3 4">
    <name type="scientific">Desulfonatronospira thiodismutans ASO3-1</name>
    <dbReference type="NCBI Taxonomy" id="555779"/>
    <lineage>
        <taxon>Bacteria</taxon>
        <taxon>Pseudomonadati</taxon>
        <taxon>Thermodesulfobacteriota</taxon>
        <taxon>Desulfovibrionia</taxon>
        <taxon>Desulfovibrionales</taxon>
        <taxon>Desulfonatronovibrionaceae</taxon>
        <taxon>Desulfonatronospira</taxon>
    </lineage>
</organism>
<dbReference type="AlphaFoldDB" id="D6SL41"/>
<feature type="compositionally biased region" description="Gly residues" evidence="1">
    <location>
        <begin position="133"/>
        <end position="152"/>
    </location>
</feature>
<dbReference type="SUPFAM" id="SSF53146">
    <property type="entry name" value="Nitrogenase accessory factor-like"/>
    <property type="match status" value="1"/>
</dbReference>
<keyword evidence="4" id="KW-1185">Reference proteome</keyword>
<evidence type="ECO:0000256" key="1">
    <source>
        <dbReference type="SAM" id="MobiDB-lite"/>
    </source>
</evidence>
<dbReference type="EMBL" id="ACJN02000001">
    <property type="protein sequence ID" value="EFI35402.1"/>
    <property type="molecule type" value="Genomic_DNA"/>
</dbReference>
<name>D6SL41_9BACT</name>
<evidence type="ECO:0000259" key="2">
    <source>
        <dbReference type="Pfam" id="PF02579"/>
    </source>
</evidence>
<evidence type="ECO:0000313" key="4">
    <source>
        <dbReference type="Proteomes" id="UP000005496"/>
    </source>
</evidence>
<dbReference type="eggNOG" id="COG1433">
    <property type="taxonomic scope" value="Bacteria"/>
</dbReference>
<dbReference type="InterPro" id="IPR036105">
    <property type="entry name" value="DiNase_FeMo-co_biosyn_sf"/>
</dbReference>
<dbReference type="Proteomes" id="UP000005496">
    <property type="component" value="Unassembled WGS sequence"/>
</dbReference>
<dbReference type="OrthoDB" id="280278at2"/>